<name>F3L447_9GAMM</name>
<comment type="caution">
    <text evidence="1">The sequence shown here is derived from an EMBL/GenBank/DDBJ whole genome shotgun (WGS) entry which is preliminary data.</text>
</comment>
<gene>
    <name evidence="1" type="ORF">IMCC3088_2428</name>
</gene>
<dbReference type="Proteomes" id="UP000005615">
    <property type="component" value="Unassembled WGS sequence"/>
</dbReference>
<reference evidence="1 2" key="1">
    <citation type="journal article" date="2011" name="J. Bacteriol.">
        <title>Genome sequence of strain IMCC3088, a proteorhodopsin-containing marine bacterium belonging to the OM60/NOR5 clade.</title>
        <authorList>
            <person name="Jang Y."/>
            <person name="Oh H.M."/>
            <person name="Kang I."/>
            <person name="Lee K."/>
            <person name="Yang S.J."/>
            <person name="Cho J.C."/>
        </authorList>
    </citation>
    <scope>NUCLEOTIDE SEQUENCE [LARGE SCALE GENOMIC DNA]</scope>
    <source>
        <strain evidence="1 2">IMCC3088</strain>
    </source>
</reference>
<protein>
    <submittedName>
        <fullName evidence="1">Uncharacterized protein</fullName>
    </submittedName>
</protein>
<proteinExistence type="predicted"/>
<accession>F3L447</accession>
<dbReference type="PANTHER" id="PTHR43540:SF1">
    <property type="entry name" value="ISOCHORISMATASE HYDROLASE"/>
    <property type="match status" value="1"/>
</dbReference>
<dbReference type="Pfam" id="PF00857">
    <property type="entry name" value="Isochorismatase"/>
    <property type="match status" value="1"/>
</dbReference>
<dbReference type="STRING" id="2518989.IMCC3088_2428"/>
<sequence length="201" mass="21725">MADLSRRNIGLGSKPGLIVVDMSLGFTQPESPLGGHFDSVVAATATLIEACRARDLPIVYTTVVYDRDEDASVFRARLPSLNILKRGSAWVAIDPRLVPSESDFLAEKHFPSAFVGTNVDAYLRSQSADSVIVVGLTTSGCVRATAVDALSHNYPTVVVRDAVGDRNPDAHEANLHDLHAKYVDVLSLEQTLQLLPKRSKS</sequence>
<keyword evidence="2" id="KW-1185">Reference proteome</keyword>
<dbReference type="EMBL" id="AEIG01000075">
    <property type="protein sequence ID" value="EGG28902.1"/>
    <property type="molecule type" value="Genomic_DNA"/>
</dbReference>
<dbReference type="RefSeq" id="WP_009576596.1">
    <property type="nucleotide sequence ID" value="NZ_AEIG01000075.1"/>
</dbReference>
<evidence type="ECO:0000313" key="2">
    <source>
        <dbReference type="Proteomes" id="UP000005615"/>
    </source>
</evidence>
<dbReference type="SUPFAM" id="SSF52499">
    <property type="entry name" value="Isochorismatase-like hydrolases"/>
    <property type="match status" value="1"/>
</dbReference>
<dbReference type="AlphaFoldDB" id="F3L447"/>
<dbReference type="Gene3D" id="3.40.50.850">
    <property type="entry name" value="Isochorismatase-like"/>
    <property type="match status" value="1"/>
</dbReference>
<organism evidence="1 2">
    <name type="scientific">Aequoribacter fuscus</name>
    <dbReference type="NCBI Taxonomy" id="2518989"/>
    <lineage>
        <taxon>Bacteria</taxon>
        <taxon>Pseudomonadati</taxon>
        <taxon>Pseudomonadota</taxon>
        <taxon>Gammaproteobacteria</taxon>
        <taxon>Cellvibrionales</taxon>
        <taxon>Halieaceae</taxon>
        <taxon>Aequoribacter</taxon>
    </lineage>
</organism>
<dbReference type="PANTHER" id="PTHR43540">
    <property type="entry name" value="PEROXYUREIDOACRYLATE/UREIDOACRYLATE AMIDOHYDROLASE-RELATED"/>
    <property type="match status" value="1"/>
</dbReference>
<dbReference type="InterPro" id="IPR000868">
    <property type="entry name" value="Isochorismatase-like_dom"/>
</dbReference>
<dbReference type="InterPro" id="IPR050272">
    <property type="entry name" value="Isochorismatase-like_hydrls"/>
</dbReference>
<dbReference type="OrthoDB" id="5360912at2"/>
<dbReference type="InterPro" id="IPR036380">
    <property type="entry name" value="Isochorismatase-like_sf"/>
</dbReference>
<dbReference type="eggNOG" id="COG1335">
    <property type="taxonomic scope" value="Bacteria"/>
</dbReference>
<evidence type="ECO:0000313" key="1">
    <source>
        <dbReference type="EMBL" id="EGG28902.1"/>
    </source>
</evidence>